<evidence type="ECO:0000256" key="2">
    <source>
        <dbReference type="PROSITE-ProRule" id="PRU00047"/>
    </source>
</evidence>
<keyword evidence="1" id="KW-0507">mRNA processing</keyword>
<dbReference type="GO" id="GO:0003676">
    <property type="term" value="F:nucleic acid binding"/>
    <property type="evidence" value="ECO:0007669"/>
    <property type="project" value="InterPro"/>
</dbReference>
<dbReference type="PROSITE" id="PS50158">
    <property type="entry name" value="ZF_CCHC"/>
    <property type="match status" value="1"/>
</dbReference>
<dbReference type="SMART" id="SM00343">
    <property type="entry name" value="ZnF_C2HC"/>
    <property type="match status" value="1"/>
</dbReference>
<dbReference type="AlphaFoldDB" id="A0AAD2JZU5"/>
<protein>
    <recommendedName>
        <fullName evidence="4">CCHC-type domain-containing protein</fullName>
    </recommendedName>
</protein>
<evidence type="ECO:0000256" key="3">
    <source>
        <dbReference type="SAM" id="MobiDB-lite"/>
    </source>
</evidence>
<dbReference type="Proteomes" id="UP001295794">
    <property type="component" value="Unassembled WGS sequence"/>
</dbReference>
<comment type="caution">
    <text evidence="5">The sequence shown here is derived from an EMBL/GenBank/DDBJ whole genome shotgun (WGS) entry which is preliminary data.</text>
</comment>
<evidence type="ECO:0000313" key="6">
    <source>
        <dbReference type="Proteomes" id="UP001295794"/>
    </source>
</evidence>
<evidence type="ECO:0000313" key="5">
    <source>
        <dbReference type="EMBL" id="CAK5271164.1"/>
    </source>
</evidence>
<evidence type="ECO:0000256" key="1">
    <source>
        <dbReference type="ARBA" id="ARBA00022664"/>
    </source>
</evidence>
<dbReference type="InterPro" id="IPR001878">
    <property type="entry name" value="Znf_CCHC"/>
</dbReference>
<feature type="region of interest" description="Disordered" evidence="3">
    <location>
        <begin position="1"/>
        <end position="20"/>
    </location>
</feature>
<evidence type="ECO:0000259" key="4">
    <source>
        <dbReference type="PROSITE" id="PS50158"/>
    </source>
</evidence>
<dbReference type="InterPro" id="IPR036875">
    <property type="entry name" value="Znf_CCHC_sf"/>
</dbReference>
<dbReference type="GO" id="GO:0006397">
    <property type="term" value="P:mRNA processing"/>
    <property type="evidence" value="ECO:0007669"/>
    <property type="project" value="UniProtKB-KW"/>
</dbReference>
<reference evidence="5" key="1">
    <citation type="submission" date="2023-11" db="EMBL/GenBank/DDBJ databases">
        <authorList>
            <person name="De Vega J J."/>
            <person name="De Vega J J."/>
        </authorList>
    </citation>
    <scope>NUCLEOTIDE SEQUENCE</scope>
</reference>
<dbReference type="EMBL" id="CAVNYO010000169">
    <property type="protein sequence ID" value="CAK5271164.1"/>
    <property type="molecule type" value="Genomic_DNA"/>
</dbReference>
<name>A0AAD2JZU5_9AGAR</name>
<dbReference type="GO" id="GO:0008270">
    <property type="term" value="F:zinc ion binding"/>
    <property type="evidence" value="ECO:0007669"/>
    <property type="project" value="UniProtKB-KW"/>
</dbReference>
<accession>A0AAD2JZU5</accession>
<dbReference type="SUPFAM" id="SSF57756">
    <property type="entry name" value="Retrovirus zinc finger-like domains"/>
    <property type="match status" value="1"/>
</dbReference>
<feature type="domain" description="CCHC-type" evidence="4">
    <location>
        <begin position="40"/>
        <end position="53"/>
    </location>
</feature>
<proteinExistence type="predicted"/>
<dbReference type="Pfam" id="PF00098">
    <property type="entry name" value="zf-CCHC"/>
    <property type="match status" value="1"/>
</dbReference>
<sequence length="110" mass="11909">MAPPVVAPPPAPQPAPAVLPPGIPMEIDQTRAHSSFCRTCFRCSNPGHLARDCLTPANVRHADVLDKVINQLGSDLLAELVAWLATMAAVEEREAEFADELEQGFLPRNE</sequence>
<keyword evidence="2" id="KW-0862">Zinc</keyword>
<dbReference type="Gene3D" id="4.10.60.10">
    <property type="entry name" value="Zinc finger, CCHC-type"/>
    <property type="match status" value="1"/>
</dbReference>
<keyword evidence="6" id="KW-1185">Reference proteome</keyword>
<keyword evidence="2" id="KW-0863">Zinc-finger</keyword>
<gene>
    <name evidence="5" type="ORF">MYCIT1_LOCUS16063</name>
</gene>
<keyword evidence="2" id="KW-0479">Metal-binding</keyword>
<organism evidence="5 6">
    <name type="scientific">Mycena citricolor</name>
    <dbReference type="NCBI Taxonomy" id="2018698"/>
    <lineage>
        <taxon>Eukaryota</taxon>
        <taxon>Fungi</taxon>
        <taxon>Dikarya</taxon>
        <taxon>Basidiomycota</taxon>
        <taxon>Agaricomycotina</taxon>
        <taxon>Agaricomycetes</taxon>
        <taxon>Agaricomycetidae</taxon>
        <taxon>Agaricales</taxon>
        <taxon>Marasmiineae</taxon>
        <taxon>Mycenaceae</taxon>
        <taxon>Mycena</taxon>
    </lineage>
</organism>